<proteinExistence type="predicted"/>
<reference evidence="1" key="1">
    <citation type="submission" date="2021-06" db="EMBL/GenBank/DDBJ databases">
        <authorList>
            <person name="Kallberg Y."/>
            <person name="Tangrot J."/>
            <person name="Rosling A."/>
        </authorList>
    </citation>
    <scope>NUCLEOTIDE SEQUENCE</scope>
    <source>
        <strain evidence="1">AZ414A</strain>
    </source>
</reference>
<sequence>MQENHIDEVSQLGRHLSTLLKWSVIDRKLFEIHVTPLTILRPALHLNNLKVILEENPGIQTDNILDVLIENTYTALSAIMSILLYNSVQCRGLGSHPLEANIKIQMWLKILTELFVLDQIRFEPVRELNHLIPGNAKEGSKQ</sequence>
<evidence type="ECO:0000313" key="2">
    <source>
        <dbReference type="Proteomes" id="UP000789706"/>
    </source>
</evidence>
<dbReference type="AlphaFoldDB" id="A0A9N8V2B8"/>
<dbReference type="EMBL" id="CAJVPK010000029">
    <property type="protein sequence ID" value="CAG8435035.1"/>
    <property type="molecule type" value="Genomic_DNA"/>
</dbReference>
<organism evidence="1 2">
    <name type="scientific">Diversispora eburnea</name>
    <dbReference type="NCBI Taxonomy" id="1213867"/>
    <lineage>
        <taxon>Eukaryota</taxon>
        <taxon>Fungi</taxon>
        <taxon>Fungi incertae sedis</taxon>
        <taxon>Mucoromycota</taxon>
        <taxon>Glomeromycotina</taxon>
        <taxon>Glomeromycetes</taxon>
        <taxon>Diversisporales</taxon>
        <taxon>Diversisporaceae</taxon>
        <taxon>Diversispora</taxon>
    </lineage>
</organism>
<dbReference type="OrthoDB" id="2355419at2759"/>
<comment type="caution">
    <text evidence="1">The sequence shown here is derived from an EMBL/GenBank/DDBJ whole genome shotgun (WGS) entry which is preliminary data.</text>
</comment>
<gene>
    <name evidence="1" type="ORF">DEBURN_LOCUS817</name>
</gene>
<accession>A0A9N8V2B8</accession>
<protein>
    <submittedName>
        <fullName evidence="1">7270_t:CDS:1</fullName>
    </submittedName>
</protein>
<evidence type="ECO:0000313" key="1">
    <source>
        <dbReference type="EMBL" id="CAG8435035.1"/>
    </source>
</evidence>
<keyword evidence="2" id="KW-1185">Reference proteome</keyword>
<name>A0A9N8V2B8_9GLOM</name>
<dbReference type="Proteomes" id="UP000789706">
    <property type="component" value="Unassembled WGS sequence"/>
</dbReference>